<comment type="subcellular location">
    <subcellularLocation>
        <location evidence="1">Cell membrane</location>
        <topology evidence="1">Peripheral membrane protein</topology>
        <orientation evidence="1">Cytoplasmic side</orientation>
    </subcellularLocation>
</comment>
<evidence type="ECO:0000256" key="3">
    <source>
        <dbReference type="ARBA" id="ARBA00022741"/>
    </source>
</evidence>
<dbReference type="HOGENOM" id="CLU_009301_3_4_14"/>
<dbReference type="GO" id="GO:0003924">
    <property type="term" value="F:GTPase activity"/>
    <property type="evidence" value="ECO:0007669"/>
    <property type="project" value="TreeGrafter"/>
</dbReference>
<accession>I7CKP9</accession>
<organism evidence="8 9">
    <name type="scientific">Mycoplasma haematolamae (strain Purdue)</name>
    <dbReference type="NCBI Taxonomy" id="1212765"/>
    <lineage>
        <taxon>Bacteria</taxon>
        <taxon>Bacillati</taxon>
        <taxon>Mycoplasmatota</taxon>
        <taxon>Mollicutes</taxon>
        <taxon>Mycoplasmataceae</taxon>
        <taxon>Mycoplasma</taxon>
    </lineage>
</organism>
<reference evidence="8 9" key="1">
    <citation type="journal article" date="2012" name="J. Bacteriol.">
        <title>Genome Sequence of "Candidatus Mycoplasma haemolamae" Strain Purdue, a Red Blood Cell Pathogen of Alpacas (Vicugna pacos) and Llamas (Lama glama).</title>
        <authorList>
            <person name="Guimaraes A.M."/>
            <person name="Toth B."/>
            <person name="Santos A.P."/>
            <person name="do Nascimento N.C."/>
            <person name="Kritchevsky J.E."/>
            <person name="Messick J.B."/>
        </authorList>
    </citation>
    <scope>NUCLEOTIDE SEQUENCE [LARGE SCALE GENOMIC DNA]</scope>
    <source>
        <strain evidence="8 9">Purdue</strain>
    </source>
</reference>
<dbReference type="PANTHER" id="PTHR43134:SF1">
    <property type="entry name" value="SIGNAL RECOGNITION PARTICLE RECEPTOR SUBUNIT ALPHA"/>
    <property type="match status" value="1"/>
</dbReference>
<dbReference type="SMART" id="SM00962">
    <property type="entry name" value="SRP54"/>
    <property type="match status" value="1"/>
</dbReference>
<protein>
    <submittedName>
        <fullName evidence="8">Signal recognition particle-docking protein FtsY</fullName>
    </submittedName>
</protein>
<gene>
    <name evidence="8" type="ordered locus">MHLP_04295</name>
</gene>
<dbReference type="InterPro" id="IPR027417">
    <property type="entry name" value="P-loop_NTPase"/>
</dbReference>
<evidence type="ECO:0000256" key="4">
    <source>
        <dbReference type="ARBA" id="ARBA00023134"/>
    </source>
</evidence>
<dbReference type="InterPro" id="IPR042101">
    <property type="entry name" value="SRP54_N_sf"/>
</dbReference>
<evidence type="ECO:0000256" key="2">
    <source>
        <dbReference type="ARBA" id="ARBA00008531"/>
    </source>
</evidence>
<dbReference type="GO" id="GO:0005525">
    <property type="term" value="F:GTP binding"/>
    <property type="evidence" value="ECO:0007669"/>
    <property type="project" value="UniProtKB-KW"/>
</dbReference>
<evidence type="ECO:0000256" key="5">
    <source>
        <dbReference type="ARBA" id="ARBA00023136"/>
    </source>
</evidence>
<keyword evidence="3" id="KW-0547">Nucleotide-binding</keyword>
<dbReference type="SUPFAM" id="SSF52540">
    <property type="entry name" value="P-loop containing nucleoside triphosphate hydrolases"/>
    <property type="match status" value="1"/>
</dbReference>
<dbReference type="Proteomes" id="UP000006502">
    <property type="component" value="Chromosome"/>
</dbReference>
<dbReference type="GO" id="GO:0006614">
    <property type="term" value="P:SRP-dependent cotranslational protein targeting to membrane"/>
    <property type="evidence" value="ECO:0007669"/>
    <property type="project" value="InterPro"/>
</dbReference>
<dbReference type="Gene3D" id="1.20.120.140">
    <property type="entry name" value="Signal recognition particle SRP54, nucleotide-binding domain"/>
    <property type="match status" value="1"/>
</dbReference>
<dbReference type="Gene3D" id="3.40.50.300">
    <property type="entry name" value="P-loop containing nucleotide triphosphate hydrolases"/>
    <property type="match status" value="1"/>
</dbReference>
<dbReference type="PANTHER" id="PTHR43134">
    <property type="entry name" value="SIGNAL RECOGNITION PARTICLE RECEPTOR SUBUNIT ALPHA"/>
    <property type="match status" value="1"/>
</dbReference>
<dbReference type="InterPro" id="IPR000897">
    <property type="entry name" value="SRP54_GTPase_dom"/>
</dbReference>
<evidence type="ECO:0000313" key="9">
    <source>
        <dbReference type="Proteomes" id="UP000006502"/>
    </source>
</evidence>
<feature type="domain" description="SRP54-type proteins GTP-binding" evidence="7">
    <location>
        <begin position="104"/>
        <end position="306"/>
    </location>
</feature>
<dbReference type="GO" id="GO:0005886">
    <property type="term" value="C:plasma membrane"/>
    <property type="evidence" value="ECO:0007669"/>
    <property type="project" value="UniProtKB-SubCell"/>
</dbReference>
<proteinExistence type="inferred from homology"/>
<dbReference type="AlphaFoldDB" id="I7CKP9"/>
<dbReference type="STRING" id="1212765.MHLP_04295"/>
<dbReference type="Pfam" id="PF00448">
    <property type="entry name" value="SRP54"/>
    <property type="match status" value="1"/>
</dbReference>
<keyword evidence="6" id="KW-0675">Receptor</keyword>
<dbReference type="OrthoDB" id="9804720at2"/>
<evidence type="ECO:0000313" key="8">
    <source>
        <dbReference type="EMBL" id="AFO52439.1"/>
    </source>
</evidence>
<comment type="similarity">
    <text evidence="2">Belongs to the GTP-binding SRP family.</text>
</comment>
<name>I7CKP9_MYCHA</name>
<evidence type="ECO:0000259" key="7">
    <source>
        <dbReference type="SMART" id="SM00962"/>
    </source>
</evidence>
<dbReference type="EMBL" id="CP003731">
    <property type="protein sequence ID" value="AFO52439.1"/>
    <property type="molecule type" value="Genomic_DNA"/>
</dbReference>
<evidence type="ECO:0000256" key="6">
    <source>
        <dbReference type="ARBA" id="ARBA00023170"/>
    </source>
</evidence>
<sequence>MSFFNKAFGKLKLAESFSYISGLFKSTRTWDAPTLQSNLRELLIKLDFQLDLATELSSKVVEGLKEHSSLSETAIKEKLKEVLVAHYSSNTSPVSEFFIEQNSCNIFFIIGSNGVGKTSFIAKLVNYVTKQQASELRILLVASDTFRAGAVDQIEILGNKLNVEVAKPNEKEGAGALIYRTLQARDKYDLMIYDSSGRQYNNKNLMAEIQKQYSIIEKLTGSKPKESFLVLDSTLGTYAHQELEKLLEIIPITGLVLTKMDNTARGGVIYNLKPKFSIPIRFICFGEDLSDIDTFEISTVTNQLIESVFSLGVSKS</sequence>
<dbReference type="PATRIC" id="fig|1212765.3.peg.976"/>
<reference evidence="9" key="2">
    <citation type="submission" date="2012-07" db="EMBL/GenBank/DDBJ databases">
        <title>Complete genome sequence of 'Candidatus Mycoplasma haemolamae'.</title>
        <authorList>
            <person name="Guimaraes A.M.S."/>
            <person name="Toth B."/>
            <person name="Santos A.P."/>
            <person name="Nascimento N.C."/>
            <person name="Sojka J.E."/>
            <person name="Messick J.B."/>
        </authorList>
    </citation>
    <scope>NUCLEOTIDE SEQUENCE [LARGE SCALE GENOMIC DNA]</scope>
    <source>
        <strain evidence="9">Purdue</strain>
    </source>
</reference>
<keyword evidence="5" id="KW-0472">Membrane</keyword>
<keyword evidence="4" id="KW-0342">GTP-binding</keyword>
<dbReference type="KEGG" id="mhl:MHLP_04295"/>
<keyword evidence="9" id="KW-1185">Reference proteome</keyword>
<evidence type="ECO:0000256" key="1">
    <source>
        <dbReference type="ARBA" id="ARBA00004413"/>
    </source>
</evidence>
<dbReference type="GO" id="GO:0005047">
    <property type="term" value="F:signal recognition particle binding"/>
    <property type="evidence" value="ECO:0007669"/>
    <property type="project" value="TreeGrafter"/>
</dbReference>